<dbReference type="SUPFAM" id="SSF103473">
    <property type="entry name" value="MFS general substrate transporter"/>
    <property type="match status" value="1"/>
</dbReference>
<dbReference type="InterPro" id="IPR005828">
    <property type="entry name" value="MFS_sugar_transport-like"/>
</dbReference>
<dbReference type="Gene3D" id="1.20.1250.20">
    <property type="entry name" value="MFS general substrate transporter like domains"/>
    <property type="match status" value="1"/>
</dbReference>
<evidence type="ECO:0000256" key="1">
    <source>
        <dbReference type="ARBA" id="ARBA00004141"/>
    </source>
</evidence>
<feature type="transmembrane region" description="Helical" evidence="5">
    <location>
        <begin position="138"/>
        <end position="159"/>
    </location>
</feature>
<feature type="transmembrane region" description="Helical" evidence="5">
    <location>
        <begin position="349"/>
        <end position="367"/>
    </location>
</feature>
<protein>
    <recommendedName>
        <fullName evidence="6">Major facilitator superfamily (MFS) profile domain-containing protein</fullName>
    </recommendedName>
</protein>
<evidence type="ECO:0000259" key="6">
    <source>
        <dbReference type="PROSITE" id="PS50850"/>
    </source>
</evidence>
<dbReference type="InterPro" id="IPR020846">
    <property type="entry name" value="MFS_dom"/>
</dbReference>
<feature type="transmembrane region" description="Helical" evidence="5">
    <location>
        <begin position="439"/>
        <end position="457"/>
    </location>
</feature>
<feature type="transmembrane region" description="Helical" evidence="5">
    <location>
        <begin position="87"/>
        <end position="106"/>
    </location>
</feature>
<comment type="caution">
    <text evidence="7">The sequence shown here is derived from an EMBL/GenBank/DDBJ whole genome shotgun (WGS) entry which is preliminary data.</text>
</comment>
<feature type="domain" description="Major facilitator superfamily (MFS) profile" evidence="6">
    <location>
        <begin position="31"/>
        <end position="461"/>
    </location>
</feature>
<keyword evidence="3 5" id="KW-1133">Transmembrane helix</keyword>
<organism evidence="7 8">
    <name type="scientific">Pristionchus mayeri</name>
    <dbReference type="NCBI Taxonomy" id="1317129"/>
    <lineage>
        <taxon>Eukaryota</taxon>
        <taxon>Metazoa</taxon>
        <taxon>Ecdysozoa</taxon>
        <taxon>Nematoda</taxon>
        <taxon>Chromadorea</taxon>
        <taxon>Rhabditida</taxon>
        <taxon>Rhabditina</taxon>
        <taxon>Diplogasteromorpha</taxon>
        <taxon>Diplogasteroidea</taxon>
        <taxon>Neodiplogasteridae</taxon>
        <taxon>Pristionchus</taxon>
    </lineage>
</organism>
<feature type="transmembrane region" description="Helical" evidence="5">
    <location>
        <begin position="373"/>
        <end position="396"/>
    </location>
</feature>
<feature type="non-terminal residue" evidence="7">
    <location>
        <position position="1"/>
    </location>
</feature>
<dbReference type="Proteomes" id="UP001328107">
    <property type="component" value="Unassembled WGS sequence"/>
</dbReference>
<dbReference type="PANTHER" id="PTHR24064">
    <property type="entry name" value="SOLUTE CARRIER FAMILY 22 MEMBER"/>
    <property type="match status" value="1"/>
</dbReference>
<evidence type="ECO:0000256" key="2">
    <source>
        <dbReference type="ARBA" id="ARBA00022692"/>
    </source>
</evidence>
<accession>A0AAN5CJ67</accession>
<dbReference type="PROSITE" id="PS50850">
    <property type="entry name" value="MFS"/>
    <property type="match status" value="1"/>
</dbReference>
<feature type="transmembrane region" description="Helical" evidence="5">
    <location>
        <begin position="171"/>
        <end position="194"/>
    </location>
</feature>
<evidence type="ECO:0000313" key="7">
    <source>
        <dbReference type="EMBL" id="GMR45411.1"/>
    </source>
</evidence>
<feature type="transmembrane region" description="Helical" evidence="5">
    <location>
        <begin position="30"/>
        <end position="56"/>
    </location>
</feature>
<comment type="subcellular location">
    <subcellularLocation>
        <location evidence="1">Membrane</location>
        <topology evidence="1">Multi-pass membrane protein</topology>
    </subcellularLocation>
</comment>
<evidence type="ECO:0000313" key="8">
    <source>
        <dbReference type="Proteomes" id="UP001328107"/>
    </source>
</evidence>
<dbReference type="GO" id="GO:0016020">
    <property type="term" value="C:membrane"/>
    <property type="evidence" value="ECO:0007669"/>
    <property type="project" value="UniProtKB-SubCell"/>
</dbReference>
<dbReference type="InterPro" id="IPR036259">
    <property type="entry name" value="MFS_trans_sf"/>
</dbReference>
<feature type="transmembrane region" description="Helical" evidence="5">
    <location>
        <begin position="200"/>
        <end position="220"/>
    </location>
</feature>
<reference evidence="8" key="1">
    <citation type="submission" date="2022-10" db="EMBL/GenBank/DDBJ databases">
        <title>Genome assembly of Pristionchus species.</title>
        <authorList>
            <person name="Yoshida K."/>
            <person name="Sommer R.J."/>
        </authorList>
    </citation>
    <scope>NUCLEOTIDE SEQUENCE [LARGE SCALE GENOMIC DNA]</scope>
    <source>
        <strain evidence="8">RS5460</strain>
    </source>
</reference>
<feature type="transmembrane region" description="Helical" evidence="5">
    <location>
        <begin position="115"/>
        <end position="132"/>
    </location>
</feature>
<keyword evidence="4 5" id="KW-0472">Membrane</keyword>
<evidence type="ECO:0000256" key="3">
    <source>
        <dbReference type="ARBA" id="ARBA00022989"/>
    </source>
</evidence>
<keyword evidence="8" id="KW-1185">Reference proteome</keyword>
<dbReference type="Pfam" id="PF00083">
    <property type="entry name" value="Sugar_tr"/>
    <property type="match status" value="1"/>
</dbReference>
<feature type="transmembrane region" description="Helical" evidence="5">
    <location>
        <begin position="286"/>
        <end position="307"/>
    </location>
</feature>
<evidence type="ECO:0000256" key="4">
    <source>
        <dbReference type="ARBA" id="ARBA00023136"/>
    </source>
</evidence>
<proteinExistence type="predicted"/>
<name>A0AAN5CJ67_9BILA</name>
<dbReference type="GO" id="GO:0022857">
    <property type="term" value="F:transmembrane transporter activity"/>
    <property type="evidence" value="ECO:0007669"/>
    <property type="project" value="InterPro"/>
</dbReference>
<evidence type="ECO:0000256" key="5">
    <source>
        <dbReference type="SAM" id="Phobius"/>
    </source>
</evidence>
<dbReference type="EMBL" id="BTRK01000004">
    <property type="protein sequence ID" value="GMR45411.1"/>
    <property type="molecule type" value="Genomic_DNA"/>
</dbReference>
<dbReference type="AlphaFoldDB" id="A0AAN5CJ67"/>
<feature type="transmembrane region" description="Helical" evidence="5">
    <location>
        <begin position="408"/>
        <end position="427"/>
    </location>
</feature>
<sequence length="465" mass="50567">ETLEVNEHPRSMKRIDSLDGLLDAVKSSPFCFLLVFIQSLQWALAAQMYVMAAYLAPVGNSMGGEFKTAQDEWGDLPTIASIDASEFVSSATFVGSLLLGFLPGVLSDRFGRKPIIAISLVCIAVTGAMSALAPSFLFLVVARVVQGFFLNSIATVNFVHCMESVAECRRYVAACAFGLFWCIGYAIVAPTALLVGSWRWLIGVHSIASFVAGLLLFVFLPESPYYCVSQKKRRELEDFVKKAEWWNRREYDVDFDAVLNVGVQDEEHSGTTIMGSLRFIISSPRLIILLLVVGYTQVATLLAYTGLSIASTALEVGDANWNFALSGLVELPAYCGVPKFIDWFGGKPVMLVVFTGGSVSLIALKFIGPGIPALFVIVWLISKFLVTSCYFCALIISSELFPTKCRALAVAFGLTLSNIGSILGPHVGSLNVFWSDLSFLVFGATLAFATLFIAIFIPRNTSFDA</sequence>
<gene>
    <name evidence="7" type="ORF">PMAYCL1PPCAC_15606</name>
</gene>
<keyword evidence="2 5" id="KW-0812">Transmembrane</keyword>